<dbReference type="InterPro" id="IPR007110">
    <property type="entry name" value="Ig-like_dom"/>
</dbReference>
<accession>A0A8S3RPT0</accession>
<comment type="caution">
    <text evidence="7">The sequence shown here is derived from an EMBL/GenBank/DDBJ whole genome shotgun (WGS) entry which is preliminary data.</text>
</comment>
<protein>
    <recommendedName>
        <fullName evidence="6">Ig-like domain-containing protein</fullName>
    </recommendedName>
</protein>
<dbReference type="PROSITE" id="PS50835">
    <property type="entry name" value="IG_LIKE"/>
    <property type="match status" value="2"/>
</dbReference>
<evidence type="ECO:0000256" key="1">
    <source>
        <dbReference type="ARBA" id="ARBA00004479"/>
    </source>
</evidence>
<dbReference type="EMBL" id="CAJPWZ010001068">
    <property type="protein sequence ID" value="CAG2207030.1"/>
    <property type="molecule type" value="Genomic_DNA"/>
</dbReference>
<keyword evidence="4" id="KW-0325">Glycoprotein</keyword>
<evidence type="ECO:0000259" key="6">
    <source>
        <dbReference type="PROSITE" id="PS50835"/>
    </source>
</evidence>
<keyword evidence="8" id="KW-1185">Reference proteome</keyword>
<dbReference type="GO" id="GO:0005911">
    <property type="term" value="C:cell-cell junction"/>
    <property type="evidence" value="ECO:0007669"/>
    <property type="project" value="TreeGrafter"/>
</dbReference>
<dbReference type="GO" id="GO:0098609">
    <property type="term" value="P:cell-cell adhesion"/>
    <property type="evidence" value="ECO:0007669"/>
    <property type="project" value="TreeGrafter"/>
</dbReference>
<dbReference type="PANTHER" id="PTHR11640:SF31">
    <property type="entry name" value="IRREGULAR CHIASM C-ROUGHEST PROTEIN-RELATED"/>
    <property type="match status" value="1"/>
</dbReference>
<evidence type="ECO:0000256" key="3">
    <source>
        <dbReference type="ARBA" id="ARBA00023157"/>
    </source>
</evidence>
<keyword evidence="3" id="KW-1015">Disulfide bond</keyword>
<dbReference type="Proteomes" id="UP000683360">
    <property type="component" value="Unassembled WGS sequence"/>
</dbReference>
<evidence type="ECO:0000313" key="7">
    <source>
        <dbReference type="EMBL" id="CAG2207030.1"/>
    </source>
</evidence>
<dbReference type="InterPro" id="IPR036179">
    <property type="entry name" value="Ig-like_dom_sf"/>
</dbReference>
<dbReference type="SMART" id="SM00408">
    <property type="entry name" value="IGc2"/>
    <property type="match status" value="2"/>
</dbReference>
<dbReference type="Pfam" id="PF13927">
    <property type="entry name" value="Ig_3"/>
    <property type="match status" value="2"/>
</dbReference>
<dbReference type="SUPFAM" id="SSF48726">
    <property type="entry name" value="Immunoglobulin"/>
    <property type="match status" value="2"/>
</dbReference>
<dbReference type="InterPro" id="IPR003598">
    <property type="entry name" value="Ig_sub2"/>
</dbReference>
<dbReference type="InterPro" id="IPR003599">
    <property type="entry name" value="Ig_sub"/>
</dbReference>
<name>A0A8S3RPT0_MYTED</name>
<dbReference type="OrthoDB" id="6272054at2759"/>
<keyword evidence="5" id="KW-0393">Immunoglobulin domain</keyword>
<dbReference type="InterPro" id="IPR013783">
    <property type="entry name" value="Ig-like_fold"/>
</dbReference>
<evidence type="ECO:0000256" key="4">
    <source>
        <dbReference type="ARBA" id="ARBA00023180"/>
    </source>
</evidence>
<dbReference type="GO" id="GO:0050839">
    <property type="term" value="F:cell adhesion molecule binding"/>
    <property type="evidence" value="ECO:0007669"/>
    <property type="project" value="TreeGrafter"/>
</dbReference>
<evidence type="ECO:0000313" key="8">
    <source>
        <dbReference type="Proteomes" id="UP000683360"/>
    </source>
</evidence>
<keyword evidence="2" id="KW-0472">Membrane</keyword>
<sequence>MYNENRFTTNSLITDSVISWVIALKCPFKEIVNRPTVTISPKYAPYEVIENTTNLVLDCTVTDANPTATSYRWYKDGFIIDGSSGASYTIAMVLRSHTGRYTCGATNFVGSSDLSADVQLNVLYRPTVTVFPDHNHHNVIENTTNLQLTCTVTDANPAVTSYRWYKGNLLMSNIMSTYTIPTVQRSHTGNYTCDATNSVGTSIPSSALRLNVLCKPRTHNNLDRVDILIRATDESINISTTFISFRYLIYLGLESCRMTFRRSRQ</sequence>
<comment type="subcellular location">
    <subcellularLocation>
        <location evidence="1">Membrane</location>
        <topology evidence="1">Single-pass type I membrane protein</topology>
    </subcellularLocation>
</comment>
<feature type="domain" description="Ig-like" evidence="6">
    <location>
        <begin position="35"/>
        <end position="121"/>
    </location>
</feature>
<dbReference type="InterPro" id="IPR051275">
    <property type="entry name" value="Cell_adhesion_signaling"/>
</dbReference>
<gene>
    <name evidence="7" type="ORF">MEDL_21328</name>
</gene>
<dbReference type="SMART" id="SM00409">
    <property type="entry name" value="IG"/>
    <property type="match status" value="2"/>
</dbReference>
<dbReference type="AlphaFoldDB" id="A0A8S3RPT0"/>
<feature type="domain" description="Ig-like" evidence="6">
    <location>
        <begin position="126"/>
        <end position="211"/>
    </location>
</feature>
<dbReference type="PANTHER" id="PTHR11640">
    <property type="entry name" value="NEPHRIN"/>
    <property type="match status" value="1"/>
</dbReference>
<evidence type="ECO:0000256" key="5">
    <source>
        <dbReference type="ARBA" id="ARBA00023319"/>
    </source>
</evidence>
<reference evidence="7" key="1">
    <citation type="submission" date="2021-03" db="EMBL/GenBank/DDBJ databases">
        <authorList>
            <person name="Bekaert M."/>
        </authorList>
    </citation>
    <scope>NUCLEOTIDE SEQUENCE</scope>
</reference>
<evidence type="ECO:0000256" key="2">
    <source>
        <dbReference type="ARBA" id="ARBA00023136"/>
    </source>
</evidence>
<proteinExistence type="predicted"/>
<dbReference type="GO" id="GO:0005886">
    <property type="term" value="C:plasma membrane"/>
    <property type="evidence" value="ECO:0007669"/>
    <property type="project" value="TreeGrafter"/>
</dbReference>
<dbReference type="Gene3D" id="2.60.40.10">
    <property type="entry name" value="Immunoglobulins"/>
    <property type="match status" value="2"/>
</dbReference>
<organism evidence="7 8">
    <name type="scientific">Mytilus edulis</name>
    <name type="common">Blue mussel</name>
    <dbReference type="NCBI Taxonomy" id="6550"/>
    <lineage>
        <taxon>Eukaryota</taxon>
        <taxon>Metazoa</taxon>
        <taxon>Spiralia</taxon>
        <taxon>Lophotrochozoa</taxon>
        <taxon>Mollusca</taxon>
        <taxon>Bivalvia</taxon>
        <taxon>Autobranchia</taxon>
        <taxon>Pteriomorphia</taxon>
        <taxon>Mytilida</taxon>
        <taxon>Mytiloidea</taxon>
        <taxon>Mytilidae</taxon>
        <taxon>Mytilinae</taxon>
        <taxon>Mytilus</taxon>
    </lineage>
</organism>